<keyword evidence="5 9" id="KW-0863">Zinc-finger</keyword>
<dbReference type="EC" id="2.3.2.27" evidence="2"/>
<dbReference type="InterPro" id="IPR018957">
    <property type="entry name" value="Znf_C3HC4_RING-type"/>
</dbReference>
<evidence type="ECO:0000256" key="5">
    <source>
        <dbReference type="ARBA" id="ARBA00022771"/>
    </source>
</evidence>
<dbReference type="InterPro" id="IPR017907">
    <property type="entry name" value="Znf_RING_CS"/>
</dbReference>
<feature type="region of interest" description="Disordered" evidence="10">
    <location>
        <begin position="470"/>
        <end position="489"/>
    </location>
</feature>
<feature type="compositionally biased region" description="Basic and acidic residues" evidence="10">
    <location>
        <begin position="854"/>
        <end position="863"/>
    </location>
</feature>
<feature type="compositionally biased region" description="Polar residues" evidence="10">
    <location>
        <begin position="917"/>
        <end position="929"/>
    </location>
</feature>
<evidence type="ECO:0000256" key="6">
    <source>
        <dbReference type="ARBA" id="ARBA00022833"/>
    </source>
</evidence>
<keyword evidence="4" id="KW-0479">Metal-binding</keyword>
<evidence type="ECO:0000256" key="10">
    <source>
        <dbReference type="SAM" id="MobiDB-lite"/>
    </source>
</evidence>
<evidence type="ECO:0000256" key="4">
    <source>
        <dbReference type="ARBA" id="ARBA00022723"/>
    </source>
</evidence>
<sequence length="929" mass="104500">MITDCEPSSSSSSSVSSKMPPSSSRSSPSPEDPSTSEANQKNSTDEFSRTRSPPSKEKCPICLGVPVDESKTEACQHRFCFVCLVEWSKIKTQCPMCKTPFKKIIHNTKSDESGETCEIFDVPEPAPPEPAQRRARFQAAMGRERSELLRQIRELQTRLMIMDNARRTQDPFEQMRQRYQIARMGGRSRGSGAFFDFQRTRDAMMAARAEQGRRVVVDSLRRYQQLYDDSENATREELIGNPDFRRLIYERGLRVLPMETEGRVRDCSPRFLCQNEAMRNRLIAWLTRELSILLHNDARRVSSVTALIIDLLQQYDMNREEFRTRIRAQVPHFEHFMHEFASFAQSPYDLPEYDRRCEYQRRGTSPVPVEPGERQMDANDSDILVVAESARLREVVQRQAEAVRLQTEAADRSTAAIHAAMANITAHITRFSQSPLTNWLRPSVNMGPRVDDPSGSLAYNNPIVRLYDPNNAPANSIPNRGSRNEDYSSRGDYGNHEDHGYAEVELISSTSAGRNVDVQGGERNERRRRLAYEDVEEEVGGGTVDDDDVQLLIPEPVRRAASSPNLREQLEAIMNGTVAVGARPVTFGARPRGRMDGQRQISLIDISSPPLSSDGAASSAAIRVRSESPQAGPSHGYRASWATSSGRAPGERDKSTSNTRNPSTYAYFDSDASTPSPPPFLNTFRLVEDAEDDVIIDSASSDTTFGFVDSAPSTPSPVESVSISDLNHFRRIEREVEDAIELGRRQLQTGREGEGEDVGTIPLVAAVQQPSVQQAPSNWSDDSDVEVIAELKPKHLRTPPLVELLDDMDDELPVNQDNNKAPVKVEKEESDMPSTSAATSSSSRKRQRSPSPTRSRDREDSERRRHKKHHKKHKKHRHRSSPSSSKHKKRRRHDSPSEESDDSDGKRRHHRKRRRANSPTESGSSSDAE</sequence>
<dbReference type="InterPro" id="IPR013083">
    <property type="entry name" value="Znf_RING/FYVE/PHD"/>
</dbReference>
<dbReference type="PROSITE" id="PS50089">
    <property type="entry name" value="ZF_RING_2"/>
    <property type="match status" value="1"/>
</dbReference>
<feature type="compositionally biased region" description="Basic residues" evidence="10">
    <location>
        <begin position="864"/>
        <end position="893"/>
    </location>
</feature>
<keyword evidence="12" id="KW-1185">Reference proteome</keyword>
<evidence type="ECO:0000256" key="2">
    <source>
        <dbReference type="ARBA" id="ARBA00012483"/>
    </source>
</evidence>
<keyword evidence="8" id="KW-0804">Transcription</keyword>
<feature type="region of interest" description="Disordered" evidence="10">
    <location>
        <begin position="604"/>
        <end position="680"/>
    </location>
</feature>
<keyword evidence="3" id="KW-0808">Transferase</keyword>
<evidence type="ECO:0000256" key="3">
    <source>
        <dbReference type="ARBA" id="ARBA00022679"/>
    </source>
</evidence>
<dbReference type="SUPFAM" id="SSF57850">
    <property type="entry name" value="RING/U-box"/>
    <property type="match status" value="1"/>
</dbReference>
<dbReference type="Pfam" id="PF00097">
    <property type="entry name" value="zf-C3HC4"/>
    <property type="match status" value="1"/>
</dbReference>
<dbReference type="InterPro" id="IPR058746">
    <property type="entry name" value="Znf_RING-type_Topors"/>
</dbReference>
<dbReference type="InterPro" id="IPR058745">
    <property type="entry name" value="PWI_Topors"/>
</dbReference>
<evidence type="ECO:0000259" key="11">
    <source>
        <dbReference type="PROSITE" id="PS50089"/>
    </source>
</evidence>
<dbReference type="GO" id="GO:0000209">
    <property type="term" value="P:protein polyubiquitination"/>
    <property type="evidence" value="ECO:0007669"/>
    <property type="project" value="TreeGrafter"/>
</dbReference>
<feature type="compositionally biased region" description="Polar residues" evidence="10">
    <location>
        <begin position="472"/>
        <end position="481"/>
    </location>
</feature>
<dbReference type="Gene3D" id="3.30.40.10">
    <property type="entry name" value="Zinc/RING finger domain, C3HC4 (zinc finger)"/>
    <property type="match status" value="1"/>
</dbReference>
<name>A0A914VXN1_9BILA</name>
<dbReference type="PANTHER" id="PTHR46077">
    <property type="entry name" value="E3 UBIQUITIN-PROTEIN LIGASE TOPORS"/>
    <property type="match status" value="1"/>
</dbReference>
<feature type="compositionally biased region" description="Low complexity" evidence="10">
    <location>
        <begin position="604"/>
        <end position="614"/>
    </location>
</feature>
<proteinExistence type="predicted"/>
<feature type="compositionally biased region" description="Basic residues" evidence="10">
    <location>
        <begin position="906"/>
        <end position="916"/>
    </location>
</feature>
<dbReference type="AlphaFoldDB" id="A0A914VXN1"/>
<feature type="region of interest" description="Disordered" evidence="10">
    <location>
        <begin position="1"/>
        <end position="57"/>
    </location>
</feature>
<dbReference type="CDD" id="cd16574">
    <property type="entry name" value="RING-HC_Topors"/>
    <property type="match status" value="1"/>
</dbReference>
<keyword evidence="6" id="KW-0862">Zinc</keyword>
<organism evidence="12 13">
    <name type="scientific">Plectus sambesii</name>
    <dbReference type="NCBI Taxonomy" id="2011161"/>
    <lineage>
        <taxon>Eukaryota</taxon>
        <taxon>Metazoa</taxon>
        <taxon>Ecdysozoa</taxon>
        <taxon>Nematoda</taxon>
        <taxon>Chromadorea</taxon>
        <taxon>Plectida</taxon>
        <taxon>Plectina</taxon>
        <taxon>Plectoidea</taxon>
        <taxon>Plectidae</taxon>
        <taxon>Plectus</taxon>
    </lineage>
</organism>
<dbReference type="Proteomes" id="UP000887566">
    <property type="component" value="Unplaced"/>
</dbReference>
<dbReference type="GO" id="GO:0008270">
    <property type="term" value="F:zinc ion binding"/>
    <property type="evidence" value="ECO:0007669"/>
    <property type="project" value="UniProtKB-KW"/>
</dbReference>
<feature type="region of interest" description="Disordered" evidence="10">
    <location>
        <begin position="769"/>
        <end position="929"/>
    </location>
</feature>
<protein>
    <recommendedName>
        <fullName evidence="2">RING-type E3 ubiquitin transferase</fullName>
        <ecNumber evidence="2">2.3.2.27</ecNumber>
    </recommendedName>
</protein>
<dbReference type="SMART" id="SM00184">
    <property type="entry name" value="RING"/>
    <property type="match status" value="1"/>
</dbReference>
<comment type="catalytic activity">
    <reaction evidence="1">
        <text>S-ubiquitinyl-[E2 ubiquitin-conjugating enzyme]-L-cysteine + [acceptor protein]-L-lysine = [E2 ubiquitin-conjugating enzyme]-L-cysteine + N(6)-ubiquitinyl-[acceptor protein]-L-lysine.</text>
        <dbReference type="EC" id="2.3.2.27"/>
    </reaction>
</comment>
<dbReference type="InterPro" id="IPR001841">
    <property type="entry name" value="Znf_RING"/>
</dbReference>
<reference evidence="13" key="1">
    <citation type="submission" date="2022-11" db="UniProtKB">
        <authorList>
            <consortium name="WormBaseParasite"/>
        </authorList>
    </citation>
    <scope>IDENTIFICATION</scope>
</reference>
<feature type="compositionally biased region" description="Basic and acidic residues" evidence="10">
    <location>
        <begin position="43"/>
        <end position="57"/>
    </location>
</feature>
<evidence type="ECO:0000256" key="1">
    <source>
        <dbReference type="ARBA" id="ARBA00000900"/>
    </source>
</evidence>
<evidence type="ECO:0000256" key="8">
    <source>
        <dbReference type="ARBA" id="ARBA00023163"/>
    </source>
</evidence>
<dbReference type="GO" id="GO:0061630">
    <property type="term" value="F:ubiquitin protein ligase activity"/>
    <property type="evidence" value="ECO:0007669"/>
    <property type="project" value="UniProtKB-EC"/>
</dbReference>
<feature type="compositionally biased region" description="Low complexity" evidence="10">
    <location>
        <begin position="7"/>
        <end position="36"/>
    </location>
</feature>
<dbReference type="Pfam" id="PF26084">
    <property type="entry name" value="PWI_Topors"/>
    <property type="match status" value="1"/>
</dbReference>
<evidence type="ECO:0000313" key="13">
    <source>
        <dbReference type="WBParaSite" id="PSAMB.scaffold2697size21747.g18773.t1"/>
    </source>
</evidence>
<dbReference type="GO" id="GO:0006513">
    <property type="term" value="P:protein monoubiquitination"/>
    <property type="evidence" value="ECO:0007669"/>
    <property type="project" value="TreeGrafter"/>
</dbReference>
<feature type="domain" description="RING-type" evidence="11">
    <location>
        <begin position="59"/>
        <end position="98"/>
    </location>
</feature>
<dbReference type="PROSITE" id="PS00518">
    <property type="entry name" value="ZF_RING_1"/>
    <property type="match status" value="1"/>
</dbReference>
<evidence type="ECO:0000256" key="9">
    <source>
        <dbReference type="PROSITE-ProRule" id="PRU00175"/>
    </source>
</evidence>
<evidence type="ECO:0000256" key="7">
    <source>
        <dbReference type="ARBA" id="ARBA00023015"/>
    </source>
</evidence>
<keyword evidence="7" id="KW-0805">Transcription regulation</keyword>
<feature type="compositionally biased region" description="Low complexity" evidence="10">
    <location>
        <begin position="833"/>
        <end position="842"/>
    </location>
</feature>
<dbReference type="PANTHER" id="PTHR46077:SF1">
    <property type="entry name" value="TOP1 BINDING ARGININE_SERINE RICH PROTEIN, E3 UBIQUITIN LIGASE"/>
    <property type="match status" value="1"/>
</dbReference>
<evidence type="ECO:0000313" key="12">
    <source>
        <dbReference type="Proteomes" id="UP000887566"/>
    </source>
</evidence>
<accession>A0A914VXN1</accession>
<dbReference type="WBParaSite" id="PSAMB.scaffold2697size21747.g18773.t1">
    <property type="protein sequence ID" value="PSAMB.scaffold2697size21747.g18773.t1"/>
    <property type="gene ID" value="PSAMB.scaffold2697size21747.g18773"/>
</dbReference>